<gene>
    <name evidence="1" type="ORF">FNV43_RR02419</name>
</gene>
<dbReference type="AlphaFoldDB" id="A0A8K0MU03"/>
<evidence type="ECO:0000313" key="1">
    <source>
        <dbReference type="EMBL" id="KAF3457760.1"/>
    </source>
</evidence>
<evidence type="ECO:0000313" key="2">
    <source>
        <dbReference type="Proteomes" id="UP000796880"/>
    </source>
</evidence>
<dbReference type="OrthoDB" id="406045at2759"/>
<name>A0A8K0MU03_9ROSA</name>
<dbReference type="Proteomes" id="UP000796880">
    <property type="component" value="Unassembled WGS sequence"/>
</dbReference>
<dbReference type="InterPro" id="IPR047136">
    <property type="entry name" value="PurB_bact"/>
</dbReference>
<dbReference type="PANTHER" id="PTHR43411:SF1">
    <property type="entry name" value="ADENYLOSUCCINATE LYASE"/>
    <property type="match status" value="1"/>
</dbReference>
<sequence>MENCLMEKKGADENSLSTLQGISKHQVNEARLSEDLDNYWEVLAEPIQKEAKTNILKLTPHEYVGAAVELARAVDTVVNLVDGKTSFESHR</sequence>
<comment type="caution">
    <text evidence="1">The sequence shown here is derived from an EMBL/GenBank/DDBJ whole genome shotgun (WGS) entry which is preliminary data.</text>
</comment>
<proteinExistence type="predicted"/>
<keyword evidence="2" id="KW-1185">Reference proteome</keyword>
<dbReference type="EMBL" id="VOIH02000001">
    <property type="protein sequence ID" value="KAF3457760.1"/>
    <property type="molecule type" value="Genomic_DNA"/>
</dbReference>
<reference evidence="1" key="1">
    <citation type="submission" date="2020-03" db="EMBL/GenBank/DDBJ databases">
        <title>A high-quality chromosome-level genome assembly of a woody plant with both climbing and erect habits, Rhamnella rubrinervis.</title>
        <authorList>
            <person name="Lu Z."/>
            <person name="Yang Y."/>
            <person name="Zhu X."/>
            <person name="Sun Y."/>
        </authorList>
    </citation>
    <scope>NUCLEOTIDE SEQUENCE</scope>
    <source>
        <strain evidence="1">BYM</strain>
        <tissue evidence="1">Leaf</tissue>
    </source>
</reference>
<organism evidence="1 2">
    <name type="scientific">Rhamnella rubrinervis</name>
    <dbReference type="NCBI Taxonomy" id="2594499"/>
    <lineage>
        <taxon>Eukaryota</taxon>
        <taxon>Viridiplantae</taxon>
        <taxon>Streptophyta</taxon>
        <taxon>Embryophyta</taxon>
        <taxon>Tracheophyta</taxon>
        <taxon>Spermatophyta</taxon>
        <taxon>Magnoliopsida</taxon>
        <taxon>eudicotyledons</taxon>
        <taxon>Gunneridae</taxon>
        <taxon>Pentapetalae</taxon>
        <taxon>rosids</taxon>
        <taxon>fabids</taxon>
        <taxon>Rosales</taxon>
        <taxon>Rhamnaceae</taxon>
        <taxon>rhamnoid group</taxon>
        <taxon>Rhamneae</taxon>
        <taxon>Rhamnella</taxon>
    </lineage>
</organism>
<dbReference type="Gene3D" id="1.20.200.10">
    <property type="entry name" value="Fumarase/aspartase (Central domain)"/>
    <property type="match status" value="1"/>
</dbReference>
<protein>
    <submittedName>
        <fullName evidence="1">Uncharacterized protein</fullName>
    </submittedName>
</protein>
<accession>A0A8K0MU03</accession>
<dbReference type="PANTHER" id="PTHR43411">
    <property type="entry name" value="ADENYLOSUCCINATE LYASE"/>
    <property type="match status" value="1"/>
</dbReference>